<reference evidence="2 3" key="1">
    <citation type="submission" date="2019-12" db="EMBL/GenBank/DDBJ databases">
        <title>Rhizobium genotypes associated with high levels of biological nitrogen fixation by grain legumes in a temperate-maritime cropping system.</title>
        <authorList>
            <person name="Maluk M."/>
            <person name="Francesc Ferrando Molina F."/>
            <person name="Lopez Del Egido L."/>
            <person name="Lafos M."/>
            <person name="Langarica-Fuentes A."/>
            <person name="Gebre Yohannes G."/>
            <person name="Young M.W."/>
            <person name="Martin P."/>
            <person name="Gantlett R."/>
            <person name="Kenicer G."/>
            <person name="Hawes C."/>
            <person name="Begg G.S."/>
            <person name="Quilliam R.S."/>
            <person name="Squire G.R."/>
            <person name="Poole P.S."/>
            <person name="Young P.W."/>
            <person name="Iannetta P.M."/>
            <person name="James E.K."/>
        </authorList>
    </citation>
    <scope>NUCLEOTIDE SEQUENCE [LARGE SCALE GENOMIC DNA]</scope>
    <source>
        <strain evidence="2 3">JHI1118</strain>
    </source>
</reference>
<dbReference type="Pfam" id="PF13091">
    <property type="entry name" value="PLDc_2"/>
    <property type="match status" value="1"/>
</dbReference>
<dbReference type="Proteomes" id="UP000483035">
    <property type="component" value="Unassembled WGS sequence"/>
</dbReference>
<gene>
    <name evidence="2" type="ORF">GR212_11150</name>
</gene>
<comment type="caution">
    <text evidence="2">The sequence shown here is derived from an EMBL/GenBank/DDBJ whole genome shotgun (WGS) entry which is preliminary data.</text>
</comment>
<feature type="domain" description="Phospholipase D-like" evidence="1">
    <location>
        <begin position="10"/>
        <end position="59"/>
    </location>
</feature>
<sequence>MPVWIDFEQAIAHNKVIVIDGHLTIGRLYNYTTSAQEWNAENITFTESRELAREYSANWDSRLKVSRTFDGHGLGNWTRVKQPEGSAEKVKECWRQLRLSIAFLLSRWPSQSWQF</sequence>
<evidence type="ECO:0000313" key="3">
    <source>
        <dbReference type="Proteomes" id="UP000483035"/>
    </source>
</evidence>
<protein>
    <recommendedName>
        <fullName evidence="1">Phospholipase D-like domain-containing protein</fullName>
    </recommendedName>
</protein>
<accession>A0A6L9U3S0</accession>
<dbReference type="SUPFAM" id="SSF56024">
    <property type="entry name" value="Phospholipase D/nuclease"/>
    <property type="match status" value="1"/>
</dbReference>
<name>A0A6L9U3S0_9HYPH</name>
<organism evidence="2 3">
    <name type="scientific">Rhizobium lusitanum</name>
    <dbReference type="NCBI Taxonomy" id="293958"/>
    <lineage>
        <taxon>Bacteria</taxon>
        <taxon>Pseudomonadati</taxon>
        <taxon>Pseudomonadota</taxon>
        <taxon>Alphaproteobacteria</taxon>
        <taxon>Hyphomicrobiales</taxon>
        <taxon>Rhizobiaceae</taxon>
        <taxon>Rhizobium/Agrobacterium group</taxon>
        <taxon>Rhizobium</taxon>
    </lineage>
</organism>
<proteinExistence type="predicted"/>
<dbReference type="Gene3D" id="3.30.870.10">
    <property type="entry name" value="Endonuclease Chain A"/>
    <property type="match status" value="1"/>
</dbReference>
<dbReference type="InterPro" id="IPR025202">
    <property type="entry name" value="PLD-like_dom"/>
</dbReference>
<evidence type="ECO:0000259" key="1">
    <source>
        <dbReference type="Pfam" id="PF13091"/>
    </source>
</evidence>
<evidence type="ECO:0000313" key="2">
    <source>
        <dbReference type="EMBL" id="NEI70129.1"/>
    </source>
</evidence>
<dbReference type="RefSeq" id="WP_163986936.1">
    <property type="nucleotide sequence ID" value="NZ_WUEY01000004.1"/>
</dbReference>
<dbReference type="EMBL" id="WUEY01000004">
    <property type="protein sequence ID" value="NEI70129.1"/>
    <property type="molecule type" value="Genomic_DNA"/>
</dbReference>
<dbReference type="AlphaFoldDB" id="A0A6L9U3S0"/>